<keyword evidence="1" id="KW-0946">Virion</keyword>
<protein>
    <submittedName>
        <fullName evidence="1">p22 coat protein-gene protein 5</fullName>
    </submittedName>
</protein>
<keyword evidence="1" id="KW-0167">Capsid protein</keyword>
<dbReference type="RefSeq" id="WP_044752303.1">
    <property type="nucleotide sequence ID" value="NZ_CEGV01000015.1"/>
</dbReference>
<name>A0A0Z8UV70_STRSU</name>
<evidence type="ECO:0000313" key="2">
    <source>
        <dbReference type="Proteomes" id="UP000075182"/>
    </source>
</evidence>
<dbReference type="EMBL" id="FIMD01000001">
    <property type="protein sequence ID" value="CYX44411.1"/>
    <property type="molecule type" value="Genomic_DNA"/>
</dbReference>
<evidence type="ECO:0000313" key="1">
    <source>
        <dbReference type="EMBL" id="CYX44411.1"/>
    </source>
</evidence>
<sequence>MAIGTDTFKHFIPTLWSARLLASLDKNLVFKQMATTEYEGEIKSFGDTVKINSIGEITVKDYDGSDIDSPEELGSAQVTLNIDQAKYFNFQVKDVAKAQANINLLDKSMERAGYALADHVDTKIASLATSKKIKNKKGEQSKAGSIAITVKNAYDILVDLDTAMTEANLPRVGRKVVLPAWYIGMLRKDVRFVDNFNVLQNGIVEGGTVANLQLLVSNNVVTKKDTDATVFTTIAGTEGGIAFAQQIIETEAYRPEKNFSDAVKGLLVYGLEIIDPRQLISFSFRQGSEVV</sequence>
<organism evidence="1 2">
    <name type="scientific">Streptococcus suis</name>
    <dbReference type="NCBI Taxonomy" id="1307"/>
    <lineage>
        <taxon>Bacteria</taxon>
        <taxon>Bacillati</taxon>
        <taxon>Bacillota</taxon>
        <taxon>Bacilli</taxon>
        <taxon>Lactobacillales</taxon>
        <taxon>Streptococcaceae</taxon>
        <taxon>Streptococcus</taxon>
    </lineage>
</organism>
<reference evidence="1 2" key="1">
    <citation type="submission" date="2016-02" db="EMBL/GenBank/DDBJ databases">
        <authorList>
            <consortium name="Pathogen Informatics"/>
        </authorList>
    </citation>
    <scope>NUCLEOTIDE SEQUENCE [LARGE SCALE GENOMIC DNA]</scope>
    <source>
        <strain evidence="1 2">SS999</strain>
    </source>
</reference>
<proteinExistence type="predicted"/>
<dbReference type="Pfam" id="PF25209">
    <property type="entry name" value="Phage_capsid_4"/>
    <property type="match status" value="1"/>
</dbReference>
<gene>
    <name evidence="1" type="ORF">ERS132536_00313</name>
</gene>
<dbReference type="AlphaFoldDB" id="A0A0Z8UV70"/>
<dbReference type="Proteomes" id="UP000075182">
    <property type="component" value="Unassembled WGS sequence"/>
</dbReference>
<accession>A0A0Z8UV70</accession>